<dbReference type="InterPro" id="IPR035934">
    <property type="entry name" value="Phage_tail_protein-like_sf"/>
</dbReference>
<organism evidence="1">
    <name type="scientific">Siphoviridae sp. ctwQT14</name>
    <dbReference type="NCBI Taxonomy" id="2827971"/>
    <lineage>
        <taxon>Viruses</taxon>
        <taxon>Duplodnaviria</taxon>
        <taxon>Heunggongvirae</taxon>
        <taxon>Uroviricota</taxon>
        <taxon>Caudoviricetes</taxon>
    </lineage>
</organism>
<dbReference type="Pfam" id="PF09646">
    <property type="entry name" value="Gp37"/>
    <property type="match status" value="1"/>
</dbReference>
<dbReference type="Gene3D" id="3.30.2000.10">
    <property type="entry name" value="Phage tail protein-like"/>
    <property type="match status" value="1"/>
</dbReference>
<name>A0A8S5TK31_9CAUD</name>
<evidence type="ECO:0000313" key="1">
    <source>
        <dbReference type="EMBL" id="DAF63537.1"/>
    </source>
</evidence>
<dbReference type="InterPro" id="IPR038042">
    <property type="entry name" value="Gp37-like"/>
</dbReference>
<dbReference type="SUPFAM" id="SSF143749">
    <property type="entry name" value="Phage tail protein-like"/>
    <property type="match status" value="1"/>
</dbReference>
<protein>
    <submittedName>
        <fullName evidence="1">Tail completion protein</fullName>
    </submittedName>
</protein>
<dbReference type="InterPro" id="IPR018602">
    <property type="entry name" value="Gp37/STM4215"/>
</dbReference>
<reference evidence="1" key="1">
    <citation type="journal article" date="2021" name="Proc. Natl. Acad. Sci. U.S.A.">
        <title>A Catalog of Tens of Thousands of Viruses from Human Metagenomes Reveals Hidden Associations with Chronic Diseases.</title>
        <authorList>
            <person name="Tisza M.J."/>
            <person name="Buck C.B."/>
        </authorList>
    </citation>
    <scope>NUCLEOTIDE SEQUENCE</scope>
    <source>
        <strain evidence="1">CtwQT14</strain>
    </source>
</reference>
<sequence>MNIKDIEDKIIERLKEEIPEVLIRPFPDKPSEFILLHPLGAILIHYQGANYSTTQSLGFVNQIKTAEFSITIVTRNLRSNEGAYELLDTVRLALTGYEIEGCSELTPIKENFISENKGIWQYAINFSLSVPCIQIY</sequence>
<dbReference type="EMBL" id="BK032842">
    <property type="protein sequence ID" value="DAF63537.1"/>
    <property type="molecule type" value="Genomic_DNA"/>
</dbReference>
<accession>A0A8S5TK31</accession>
<proteinExistence type="predicted"/>